<dbReference type="AlphaFoldDB" id="A0A388TC81"/>
<sequence length="184" mass="19311">MRKIILLGMLLIGLLAANNFDSVNLAVNVVGNTFTLELQDASAFPAAGAFDLGSLAPGSKDFPVTGVIVAGCKSNSGRQWYLQVEQTEPLSDPAKGLTLPEGSLLVRGLLSTRSPNGKNLPGNLVAAEQKVLSRPSIVYSSTARGDAGFNNYEGTYVPLNFGVKIPGAMPEGNYSGRVLLTLTE</sequence>
<dbReference type="Proteomes" id="UP000269352">
    <property type="component" value="Unassembled WGS sequence"/>
</dbReference>
<feature type="chain" id="PRO_5017407305" evidence="1">
    <location>
        <begin position="22"/>
        <end position="184"/>
    </location>
</feature>
<organism evidence="2 3">
    <name type="scientific">Termititenax aidoneus</name>
    <dbReference type="NCBI Taxonomy" id="2218524"/>
    <lineage>
        <taxon>Bacteria</taxon>
        <taxon>Bacillati</taxon>
        <taxon>Candidatus Margulisiibacteriota</taxon>
        <taxon>Candidatus Termititenacia</taxon>
        <taxon>Candidatus Termititenacales</taxon>
        <taxon>Candidatus Termititenacaceae</taxon>
        <taxon>Candidatus Termititenax</taxon>
    </lineage>
</organism>
<evidence type="ECO:0000313" key="3">
    <source>
        <dbReference type="Proteomes" id="UP000269352"/>
    </source>
</evidence>
<reference evidence="2 3" key="1">
    <citation type="journal article" date="2019" name="ISME J.">
        <title>Genome analyses of uncultured TG2/ZB3 bacteria in 'Margulisbacteria' specifically attached to ectosymbiotic spirochetes of protists in the termite gut.</title>
        <authorList>
            <person name="Utami Y.D."/>
            <person name="Kuwahara H."/>
            <person name="Igai K."/>
            <person name="Murakami T."/>
            <person name="Sugaya K."/>
            <person name="Morikawa T."/>
            <person name="Nagura Y."/>
            <person name="Yuki M."/>
            <person name="Deevong P."/>
            <person name="Inoue T."/>
            <person name="Kihara K."/>
            <person name="Lo N."/>
            <person name="Yamada A."/>
            <person name="Ohkuma M."/>
            <person name="Hongoh Y."/>
        </authorList>
    </citation>
    <scope>NUCLEOTIDE SEQUENCE [LARGE SCALE GENOMIC DNA]</scope>
    <source>
        <strain evidence="2">NkOx7-01</strain>
    </source>
</reference>
<gene>
    <name evidence="2" type="ORF">NO1_1627</name>
</gene>
<feature type="signal peptide" evidence="1">
    <location>
        <begin position="1"/>
        <end position="21"/>
    </location>
</feature>
<name>A0A388TC81_TERA1</name>
<evidence type="ECO:0000256" key="1">
    <source>
        <dbReference type="SAM" id="SignalP"/>
    </source>
</evidence>
<keyword evidence="1" id="KW-0732">Signal</keyword>
<protein>
    <submittedName>
        <fullName evidence="2">Uncharacterized protein</fullName>
    </submittedName>
</protein>
<dbReference type="EMBL" id="BGZN01000047">
    <property type="protein sequence ID" value="GBR74456.1"/>
    <property type="molecule type" value="Genomic_DNA"/>
</dbReference>
<comment type="caution">
    <text evidence="2">The sequence shown here is derived from an EMBL/GenBank/DDBJ whole genome shotgun (WGS) entry which is preliminary data.</text>
</comment>
<evidence type="ECO:0000313" key="2">
    <source>
        <dbReference type="EMBL" id="GBR74456.1"/>
    </source>
</evidence>
<proteinExistence type="predicted"/>
<keyword evidence="3" id="KW-1185">Reference proteome</keyword>
<accession>A0A388TC81</accession>